<feature type="transmembrane region" description="Helical" evidence="1">
    <location>
        <begin position="71"/>
        <end position="93"/>
    </location>
</feature>
<dbReference type="Proteomes" id="UP000777935">
    <property type="component" value="Unassembled WGS sequence"/>
</dbReference>
<feature type="transmembrane region" description="Helical" evidence="1">
    <location>
        <begin position="119"/>
        <end position="136"/>
    </location>
</feature>
<organism evidence="2 3">
    <name type="scientific">Parasulfitobacter algicola</name>
    <dbReference type="NCBI Taxonomy" id="2614809"/>
    <lineage>
        <taxon>Bacteria</taxon>
        <taxon>Pseudomonadati</taxon>
        <taxon>Pseudomonadota</taxon>
        <taxon>Alphaproteobacteria</taxon>
        <taxon>Rhodobacterales</taxon>
        <taxon>Roseobacteraceae</taxon>
        <taxon>Parasulfitobacter</taxon>
    </lineage>
</organism>
<keyword evidence="1" id="KW-0812">Transmembrane</keyword>
<gene>
    <name evidence="2" type="ORF">HRQ87_10130</name>
</gene>
<feature type="transmembrane region" description="Helical" evidence="1">
    <location>
        <begin position="37"/>
        <end position="59"/>
    </location>
</feature>
<feature type="transmembrane region" description="Helical" evidence="1">
    <location>
        <begin position="190"/>
        <end position="213"/>
    </location>
</feature>
<feature type="transmembrane region" description="Helical" evidence="1">
    <location>
        <begin position="165"/>
        <end position="183"/>
    </location>
</feature>
<dbReference type="EMBL" id="JABUFE010000005">
    <property type="protein sequence ID" value="NSX55160.1"/>
    <property type="molecule type" value="Genomic_DNA"/>
</dbReference>
<keyword evidence="3" id="KW-1185">Reference proteome</keyword>
<sequence>MKRSIMPTVCLVFLCLIVIGMGTIALTVQSIQPTQPLLAALMRIAPFAGPAVISAFVAFVAANHDNGKMEWLGWLALAFIPFVMIANMLPVVLSDTMSPIISALWQQNNLRPGLLSEPWQNWSLLWISCVSVMWLFSSAKVRLTGVISASLLLIITLIFGVSAIALHTTALLIVTTIALLISISRQKHAAIWYAVMASVTGLIGLAFAPWGPFPITNTPQFLDSTYNMIAQDSWLVFTVLLMIFFSALVFWVNPRLPRIMLILHAGCLGVSMAISHISQFIMIQSYGDIIGGPAPEFSRWFLINDFATMTFFFLALIGVILIILRHKRGLPVSQKVHMTS</sequence>
<protein>
    <submittedName>
        <fullName evidence="2">Uncharacterized protein</fullName>
    </submittedName>
</protein>
<comment type="caution">
    <text evidence="2">The sequence shown here is derived from an EMBL/GenBank/DDBJ whole genome shotgun (WGS) entry which is preliminary data.</text>
</comment>
<accession>A0ABX2IS69</accession>
<keyword evidence="1" id="KW-1133">Transmembrane helix</keyword>
<feature type="transmembrane region" description="Helical" evidence="1">
    <location>
        <begin position="233"/>
        <end position="252"/>
    </location>
</feature>
<evidence type="ECO:0000256" key="1">
    <source>
        <dbReference type="SAM" id="Phobius"/>
    </source>
</evidence>
<dbReference type="RefSeq" id="WP_174137920.1">
    <property type="nucleotide sequence ID" value="NZ_JABUFE010000005.1"/>
</dbReference>
<proteinExistence type="predicted"/>
<evidence type="ECO:0000313" key="2">
    <source>
        <dbReference type="EMBL" id="NSX55160.1"/>
    </source>
</evidence>
<name>A0ABX2IS69_9RHOB</name>
<feature type="transmembrane region" description="Helical" evidence="1">
    <location>
        <begin position="259"/>
        <end position="281"/>
    </location>
</feature>
<feature type="transmembrane region" description="Helical" evidence="1">
    <location>
        <begin position="301"/>
        <end position="324"/>
    </location>
</feature>
<reference evidence="2 3" key="1">
    <citation type="submission" date="2020-06" db="EMBL/GenBank/DDBJ databases">
        <title>Sulfitobacter algicola sp. nov., isolated from green algae.</title>
        <authorList>
            <person name="Wang C."/>
        </authorList>
    </citation>
    <scope>NUCLEOTIDE SEQUENCE [LARGE SCALE GENOMIC DNA]</scope>
    <source>
        <strain evidence="2 3">1151</strain>
    </source>
</reference>
<keyword evidence="1" id="KW-0472">Membrane</keyword>
<evidence type="ECO:0000313" key="3">
    <source>
        <dbReference type="Proteomes" id="UP000777935"/>
    </source>
</evidence>
<feature type="transmembrane region" description="Helical" evidence="1">
    <location>
        <begin position="143"/>
        <end position="159"/>
    </location>
</feature>